<keyword evidence="2" id="KW-1185">Reference proteome</keyword>
<evidence type="ECO:0000313" key="1">
    <source>
        <dbReference type="EMBL" id="KAG5535153.1"/>
    </source>
</evidence>
<reference evidence="1" key="1">
    <citation type="submission" date="2020-08" db="EMBL/GenBank/DDBJ databases">
        <title>Plant Genome Project.</title>
        <authorList>
            <person name="Zhang R.-G."/>
        </authorList>
    </citation>
    <scope>NUCLEOTIDE SEQUENCE</scope>
    <source>
        <strain evidence="1">WSP0</strain>
        <tissue evidence="1">Leaf</tissue>
    </source>
</reference>
<evidence type="ECO:0000313" key="2">
    <source>
        <dbReference type="Proteomes" id="UP000823749"/>
    </source>
</evidence>
<accession>A0AAV6J5H0</accession>
<protein>
    <submittedName>
        <fullName evidence="1">Uncharacterized protein</fullName>
    </submittedName>
</protein>
<name>A0AAV6J5H0_9ERIC</name>
<gene>
    <name evidence="1" type="ORF">RHGRI_023060</name>
</gene>
<dbReference type="Proteomes" id="UP000823749">
    <property type="component" value="Chromosome 8"/>
</dbReference>
<dbReference type="AlphaFoldDB" id="A0AAV6J5H0"/>
<proteinExistence type="predicted"/>
<sequence>MTGEEVVGPAGPKLVRLLYFVGAGCNDLLPLLLPYASTIDQFVLIVDRKRSLLSWKIGLGTAPLSGVVNQSLHCLDPIPSSGDDPPEHMSFRVLSPSDVIFAFPSKMYQLERLVHCLMISVLFLCRHCSF</sequence>
<organism evidence="1 2">
    <name type="scientific">Rhododendron griersonianum</name>
    <dbReference type="NCBI Taxonomy" id="479676"/>
    <lineage>
        <taxon>Eukaryota</taxon>
        <taxon>Viridiplantae</taxon>
        <taxon>Streptophyta</taxon>
        <taxon>Embryophyta</taxon>
        <taxon>Tracheophyta</taxon>
        <taxon>Spermatophyta</taxon>
        <taxon>Magnoliopsida</taxon>
        <taxon>eudicotyledons</taxon>
        <taxon>Gunneridae</taxon>
        <taxon>Pentapetalae</taxon>
        <taxon>asterids</taxon>
        <taxon>Ericales</taxon>
        <taxon>Ericaceae</taxon>
        <taxon>Ericoideae</taxon>
        <taxon>Rhodoreae</taxon>
        <taxon>Rhododendron</taxon>
    </lineage>
</organism>
<comment type="caution">
    <text evidence="1">The sequence shown here is derived from an EMBL/GenBank/DDBJ whole genome shotgun (WGS) entry which is preliminary data.</text>
</comment>
<dbReference type="EMBL" id="JACTNZ010000008">
    <property type="protein sequence ID" value="KAG5535153.1"/>
    <property type="molecule type" value="Genomic_DNA"/>
</dbReference>